<evidence type="ECO:0000313" key="1">
    <source>
        <dbReference type="EMBL" id="CAB4575578.1"/>
    </source>
</evidence>
<accession>A0A6J6JDK1</accession>
<organism evidence="2">
    <name type="scientific">freshwater metagenome</name>
    <dbReference type="NCBI Taxonomy" id="449393"/>
    <lineage>
        <taxon>unclassified sequences</taxon>
        <taxon>metagenomes</taxon>
        <taxon>ecological metagenomes</taxon>
    </lineage>
</organism>
<reference evidence="2" key="1">
    <citation type="submission" date="2020-05" db="EMBL/GenBank/DDBJ databases">
        <authorList>
            <person name="Chiriac C."/>
            <person name="Salcher M."/>
            <person name="Ghai R."/>
            <person name="Kavagutti S V."/>
        </authorList>
    </citation>
    <scope>NUCLEOTIDE SEQUENCE</scope>
</reference>
<gene>
    <name evidence="1" type="ORF">UFOPK1684_01019</name>
    <name evidence="2" type="ORF">UFOPK2158_00115</name>
</gene>
<protein>
    <submittedName>
        <fullName evidence="2">Unannotated protein</fullName>
    </submittedName>
</protein>
<dbReference type="EMBL" id="CAEZTM010000048">
    <property type="protein sequence ID" value="CAB4575578.1"/>
    <property type="molecule type" value="Genomic_DNA"/>
</dbReference>
<name>A0A6J6JDK1_9ZZZZ</name>
<sequence length="287" mass="31951">MRSLRPRVEKSRVPRNVPVLRIRRETPVFFIIPLGAKAGYGDWSVVESNLSRTLASVVGREEGVHVFVVGHDRPAVDLLLDSQVTFIHAPTRVPKSASEKIADKHVKRRLAAVKIRETLSEPAIFFCLDADDLVHHKLVSTLRRLRAGPGVIQSGWVLDLAAMLYSRRKNLNKVCGSTTFATLRSADLPLDLNDTTALYSWLFEGPHAGLKTRAVERGLRPLEVRKPLVAYVVNHTESLWNSQTGRLRTHTTKPYSIRREATAEELRVNFGLDVADLSNPPSCVGSG</sequence>
<evidence type="ECO:0000313" key="2">
    <source>
        <dbReference type="EMBL" id="CAB4634846.1"/>
    </source>
</evidence>
<proteinExistence type="predicted"/>
<dbReference type="AlphaFoldDB" id="A0A6J6JDK1"/>
<dbReference type="EMBL" id="CAEZVY010000006">
    <property type="protein sequence ID" value="CAB4634846.1"/>
    <property type="molecule type" value="Genomic_DNA"/>
</dbReference>